<evidence type="ECO:0000313" key="5">
    <source>
        <dbReference type="EMBL" id="RFU24779.1"/>
    </source>
</evidence>
<gene>
    <name evidence="5" type="ORF">B7463_g11560</name>
</gene>
<evidence type="ECO:0000256" key="1">
    <source>
        <dbReference type="ARBA" id="ARBA00005964"/>
    </source>
</evidence>
<dbReference type="STRING" id="5539.A0A3E2GUI5"/>
<comment type="caution">
    <text evidence="5">The sequence shown here is derived from an EMBL/GenBank/DDBJ whole genome shotgun (WGS) entry which is preliminary data.</text>
</comment>
<feature type="domain" description="Carboxylesterase type B" evidence="4">
    <location>
        <begin position="27"/>
        <end position="547"/>
    </location>
</feature>
<dbReference type="Gene3D" id="3.40.50.1820">
    <property type="entry name" value="alpha/beta hydrolase"/>
    <property type="match status" value="1"/>
</dbReference>
<dbReference type="InterPro" id="IPR019819">
    <property type="entry name" value="Carboxylesterase_B_CS"/>
</dbReference>
<evidence type="ECO:0000256" key="3">
    <source>
        <dbReference type="RuleBase" id="RU361235"/>
    </source>
</evidence>
<proteinExistence type="inferred from homology"/>
<dbReference type="PROSITE" id="PS00941">
    <property type="entry name" value="CARBOXYLESTERASE_B_2"/>
    <property type="match status" value="1"/>
</dbReference>
<dbReference type="Proteomes" id="UP000258309">
    <property type="component" value="Unassembled WGS sequence"/>
</dbReference>
<reference evidence="5 6" key="1">
    <citation type="submission" date="2018-05" db="EMBL/GenBank/DDBJ databases">
        <title>Draft genome sequence of Scytalidium lignicola DSM 105466, a ubiquitous saprotrophic fungus.</title>
        <authorList>
            <person name="Buettner E."/>
            <person name="Gebauer A.M."/>
            <person name="Hofrichter M."/>
            <person name="Liers C."/>
            <person name="Kellner H."/>
        </authorList>
    </citation>
    <scope>NUCLEOTIDE SEQUENCE [LARGE SCALE GENOMIC DNA]</scope>
    <source>
        <strain evidence="5 6">DSM 105466</strain>
    </source>
</reference>
<dbReference type="PANTHER" id="PTHR43918:SF4">
    <property type="entry name" value="CARBOXYLIC ESTER HYDROLASE"/>
    <property type="match status" value="1"/>
</dbReference>
<comment type="similarity">
    <text evidence="1 3">Belongs to the type-B carboxylesterase/lipase family.</text>
</comment>
<keyword evidence="6" id="KW-1185">Reference proteome</keyword>
<keyword evidence="3" id="KW-0732">Signal</keyword>
<feature type="non-terminal residue" evidence="5">
    <location>
        <position position="556"/>
    </location>
</feature>
<dbReference type="Pfam" id="PF00135">
    <property type="entry name" value="COesterase"/>
    <property type="match status" value="1"/>
</dbReference>
<feature type="chain" id="PRO_5017494510" description="Carboxylic ester hydrolase" evidence="3">
    <location>
        <begin position="21"/>
        <end position="556"/>
    </location>
</feature>
<organism evidence="5 6">
    <name type="scientific">Scytalidium lignicola</name>
    <name type="common">Hyphomycete</name>
    <dbReference type="NCBI Taxonomy" id="5539"/>
    <lineage>
        <taxon>Eukaryota</taxon>
        <taxon>Fungi</taxon>
        <taxon>Dikarya</taxon>
        <taxon>Ascomycota</taxon>
        <taxon>Pezizomycotina</taxon>
        <taxon>Leotiomycetes</taxon>
        <taxon>Leotiomycetes incertae sedis</taxon>
        <taxon>Scytalidium</taxon>
    </lineage>
</organism>
<name>A0A3E2GUI5_SCYLI</name>
<evidence type="ECO:0000256" key="2">
    <source>
        <dbReference type="ARBA" id="ARBA00022801"/>
    </source>
</evidence>
<dbReference type="InterPro" id="IPR050654">
    <property type="entry name" value="AChE-related_enzymes"/>
</dbReference>
<dbReference type="OMA" id="SRMFTED"/>
<dbReference type="PROSITE" id="PS00122">
    <property type="entry name" value="CARBOXYLESTERASE_B_1"/>
    <property type="match status" value="1"/>
</dbReference>
<evidence type="ECO:0000259" key="4">
    <source>
        <dbReference type="Pfam" id="PF00135"/>
    </source>
</evidence>
<sequence length="556" mass="60824">MVVAIPFIYYFLFFGQAVFAAPAAQPIAIAKNGTYEGFHIPSFSQEAFYGIPFAAPPVGPLRLRHPVSYNQSWTGTRNATVRSTSCPGYDGFSDGLTLSEDCLTLDIVRPANTTADSKLPVFVWIYGGGFKGGGIQDPRYNTSFIVRNSMDINKPIIAVTINYRLMGFGFLGSREVLAAGVGNIGLFDQRLALRWVSENIQAFGGDPTKVTIAGESAGGSSVGYHMIAFDGKHDGLFRAVIVQSGSLVGAALNNESQLAAVYQPWYDNITAAVGCNNVTDSLECLRTILYPKLYNAMLGKQFKPLIDGTFISRLPSQSLAAGLIADVAIIMGSNTDEGTASFFGPRGKLNTTSDVQKYVASLGVGLDNTTVNKVLDLYPDDPALGCPFETGGETFASQGAQYKRGAALTADWAIHAGRRFIANWKVNNSALPIYTYRFDQPPWNGQEVDVAVVAPVFVTHYTEICFVFDNPDKNVNWIGPFPSYANLAKIMSRSWVAFVHDLNPNHHGIEGVPRWPPYSEKAQNIVFRADQVIVEDDNYRASQFEFWQTIWPQLQT</sequence>
<dbReference type="InterPro" id="IPR002018">
    <property type="entry name" value="CarbesteraseB"/>
</dbReference>
<dbReference type="InterPro" id="IPR019826">
    <property type="entry name" value="Carboxylesterase_B_AS"/>
</dbReference>
<dbReference type="InterPro" id="IPR029058">
    <property type="entry name" value="AB_hydrolase_fold"/>
</dbReference>
<protein>
    <recommendedName>
        <fullName evidence="3">Carboxylic ester hydrolase</fullName>
        <ecNumber evidence="3">3.1.1.-</ecNumber>
    </recommendedName>
</protein>
<dbReference type="EMBL" id="NCSJ02000402">
    <property type="protein sequence ID" value="RFU24779.1"/>
    <property type="molecule type" value="Genomic_DNA"/>
</dbReference>
<accession>A0A3E2GUI5</accession>
<feature type="non-terminal residue" evidence="5">
    <location>
        <position position="1"/>
    </location>
</feature>
<dbReference type="SUPFAM" id="SSF53474">
    <property type="entry name" value="alpha/beta-Hydrolases"/>
    <property type="match status" value="1"/>
</dbReference>
<dbReference type="OrthoDB" id="408631at2759"/>
<feature type="signal peptide" evidence="3">
    <location>
        <begin position="1"/>
        <end position="20"/>
    </location>
</feature>
<dbReference type="EC" id="3.1.1.-" evidence="3"/>
<evidence type="ECO:0000313" key="6">
    <source>
        <dbReference type="Proteomes" id="UP000258309"/>
    </source>
</evidence>
<dbReference type="PANTHER" id="PTHR43918">
    <property type="entry name" value="ACETYLCHOLINESTERASE"/>
    <property type="match status" value="1"/>
</dbReference>
<keyword evidence="2 3" id="KW-0378">Hydrolase</keyword>
<dbReference type="GO" id="GO:0052689">
    <property type="term" value="F:carboxylic ester hydrolase activity"/>
    <property type="evidence" value="ECO:0007669"/>
    <property type="project" value="TreeGrafter"/>
</dbReference>
<dbReference type="AlphaFoldDB" id="A0A3E2GUI5"/>